<keyword evidence="2" id="KW-0325">Glycoprotein</keyword>
<dbReference type="AlphaFoldDB" id="C1C0W8"/>
<keyword evidence="1 3" id="KW-0732">Signal</keyword>
<proteinExistence type="evidence at transcript level"/>
<feature type="domain" description="PA" evidence="4">
    <location>
        <begin position="79"/>
        <end position="159"/>
    </location>
</feature>
<dbReference type="Gene3D" id="3.50.30.30">
    <property type="match status" value="1"/>
</dbReference>
<dbReference type="InterPro" id="IPR003137">
    <property type="entry name" value="PA_domain"/>
</dbReference>
<evidence type="ECO:0000256" key="3">
    <source>
        <dbReference type="SAM" id="SignalP"/>
    </source>
</evidence>
<evidence type="ECO:0000313" key="5">
    <source>
        <dbReference type="EMBL" id="ACO14921.1"/>
    </source>
</evidence>
<gene>
    <name evidence="5" type="primary">PAP21</name>
</gene>
<accession>C1C0W8</accession>
<reference evidence="5" key="1">
    <citation type="submission" date="2009-03" db="EMBL/GenBank/DDBJ databases">
        <title>Caligus clemensi ESTs and full-length cDNAs.</title>
        <authorList>
            <person name="Yasuike M."/>
            <person name="von Schalburg K."/>
            <person name="Cooper G."/>
            <person name="Leong J."/>
            <person name="Jones S.R.M."/>
            <person name="Koop B.F."/>
        </authorList>
    </citation>
    <scope>NUCLEOTIDE SEQUENCE</scope>
    <source>
        <tissue evidence="5">Whole</tissue>
    </source>
</reference>
<dbReference type="EMBL" id="BT080497">
    <property type="protein sequence ID" value="ACO14921.1"/>
    <property type="molecule type" value="mRNA"/>
</dbReference>
<dbReference type="Pfam" id="PF02225">
    <property type="entry name" value="PA"/>
    <property type="match status" value="1"/>
</dbReference>
<protein>
    <submittedName>
        <fullName evidence="5">PAP21-like protein</fullName>
    </submittedName>
</protein>
<evidence type="ECO:0000256" key="1">
    <source>
        <dbReference type="ARBA" id="ARBA00022729"/>
    </source>
</evidence>
<sequence length="198" mass="22237">MTGFLWAHLLLFAGGYNLIVAQEAYSSALVDSDYKYSIGEGFIFMEILQPSELQYTYKLSPSTYTPPWNTSYSGVQMTVTYPLYGCGSYVNDLRGKIALVQRGECSFFSKGIKAQEAGALGIIVSDNKFDNDDNYYNMADDYTGRKVNIPMAFLIGKSGFKIRNTMAKLELEESLIRIPVNISNIAIEKLNLPPWLVW</sequence>
<dbReference type="InterPro" id="IPR046450">
    <property type="entry name" value="PA_dom_sf"/>
</dbReference>
<name>C1C0W8_CALCM</name>
<organism evidence="5">
    <name type="scientific">Caligus clemensi</name>
    <name type="common">Sea louse</name>
    <dbReference type="NCBI Taxonomy" id="344056"/>
    <lineage>
        <taxon>Eukaryota</taxon>
        <taxon>Metazoa</taxon>
        <taxon>Ecdysozoa</taxon>
        <taxon>Arthropoda</taxon>
        <taxon>Crustacea</taxon>
        <taxon>Multicrustacea</taxon>
        <taxon>Hexanauplia</taxon>
        <taxon>Copepoda</taxon>
        <taxon>Siphonostomatoida</taxon>
        <taxon>Caligidae</taxon>
        <taxon>Caligus</taxon>
    </lineage>
</organism>
<evidence type="ECO:0000259" key="4">
    <source>
        <dbReference type="Pfam" id="PF02225"/>
    </source>
</evidence>
<feature type="chain" id="PRO_5002907584" evidence="3">
    <location>
        <begin position="22"/>
        <end position="198"/>
    </location>
</feature>
<dbReference type="PANTHER" id="PTHR22702">
    <property type="entry name" value="PROTEASE-ASSOCIATED DOMAIN-CONTAINING PROTEIN"/>
    <property type="match status" value="1"/>
</dbReference>
<evidence type="ECO:0000256" key="2">
    <source>
        <dbReference type="ARBA" id="ARBA00023180"/>
    </source>
</evidence>
<dbReference type="PANTHER" id="PTHR22702:SF1">
    <property type="entry name" value="PROTEASE-ASSOCIATED DOMAIN-CONTAINING PROTEIN 1"/>
    <property type="match status" value="1"/>
</dbReference>
<feature type="signal peptide" evidence="3">
    <location>
        <begin position="1"/>
        <end position="21"/>
    </location>
</feature>
<dbReference type="SUPFAM" id="SSF52025">
    <property type="entry name" value="PA domain"/>
    <property type="match status" value="1"/>
</dbReference>